<organism evidence="1 2">
    <name type="scientific">Corticicoccus populi</name>
    <dbReference type="NCBI Taxonomy" id="1812821"/>
    <lineage>
        <taxon>Bacteria</taxon>
        <taxon>Bacillati</taxon>
        <taxon>Bacillota</taxon>
        <taxon>Bacilli</taxon>
        <taxon>Bacillales</taxon>
        <taxon>Staphylococcaceae</taxon>
        <taxon>Corticicoccus</taxon>
    </lineage>
</organism>
<keyword evidence="1" id="KW-0863">Zinc-finger</keyword>
<comment type="caution">
    <text evidence="1">The sequence shown here is derived from an EMBL/GenBank/DDBJ whole genome shotgun (WGS) entry which is preliminary data.</text>
</comment>
<keyword evidence="1" id="KW-0479">Metal-binding</keyword>
<dbReference type="InterPro" id="IPR019718">
    <property type="entry name" value="DUF2602"/>
</dbReference>
<dbReference type="EMBL" id="JBHUOQ010000001">
    <property type="protein sequence ID" value="MFD2829318.1"/>
    <property type="molecule type" value="Genomic_DNA"/>
</dbReference>
<sequence>MNFKTLEKINQLEARYCKNCLIKKIKRDEESRTQAHKFCISECSVGLKIRSHGNQLQ</sequence>
<dbReference type="RefSeq" id="WP_377771214.1">
    <property type="nucleotide sequence ID" value="NZ_JBHUOQ010000001.1"/>
</dbReference>
<name>A0ABW5WVQ5_9STAP</name>
<proteinExistence type="predicted"/>
<reference evidence="2" key="1">
    <citation type="journal article" date="2019" name="Int. J. Syst. Evol. Microbiol.">
        <title>The Global Catalogue of Microorganisms (GCM) 10K type strain sequencing project: providing services to taxonomists for standard genome sequencing and annotation.</title>
        <authorList>
            <consortium name="The Broad Institute Genomics Platform"/>
            <consortium name="The Broad Institute Genome Sequencing Center for Infectious Disease"/>
            <person name="Wu L."/>
            <person name="Ma J."/>
        </authorList>
    </citation>
    <scope>NUCLEOTIDE SEQUENCE [LARGE SCALE GENOMIC DNA]</scope>
    <source>
        <strain evidence="2">KCTC 33575</strain>
    </source>
</reference>
<keyword evidence="1" id="KW-0862">Zinc</keyword>
<accession>A0ABW5WVQ5</accession>
<dbReference type="Pfam" id="PF10782">
    <property type="entry name" value="zf-C2HCIx2C"/>
    <property type="match status" value="1"/>
</dbReference>
<evidence type="ECO:0000313" key="2">
    <source>
        <dbReference type="Proteomes" id="UP001597519"/>
    </source>
</evidence>
<gene>
    <name evidence="1" type="ORF">ACFSX4_02490</name>
</gene>
<dbReference type="GO" id="GO:0008270">
    <property type="term" value="F:zinc ion binding"/>
    <property type="evidence" value="ECO:0007669"/>
    <property type="project" value="UniProtKB-KW"/>
</dbReference>
<keyword evidence="2" id="KW-1185">Reference proteome</keyword>
<protein>
    <submittedName>
        <fullName evidence="1">Zinc-finger domain-containing protein</fullName>
    </submittedName>
</protein>
<dbReference type="Proteomes" id="UP001597519">
    <property type="component" value="Unassembled WGS sequence"/>
</dbReference>
<evidence type="ECO:0000313" key="1">
    <source>
        <dbReference type="EMBL" id="MFD2829318.1"/>
    </source>
</evidence>